<feature type="region of interest" description="Disordered" evidence="1">
    <location>
        <begin position="278"/>
        <end position="313"/>
    </location>
</feature>
<sequence>MEGPGTSFRVTARFEKRYLECWMDFLRGKWALTIVTRKPPFYEDAFHVLDSPQHLEWDLAGVGSEEEKSQIVTFCDLTERCCVTDPNKRLTAEQCEMEVNVMSSTIPSDQPWSSAKTRKAQATFAKAERLYRTLFNLPGFAKASYWLGYVYYRQLKGGEAVKAFEQARDAYMKIEDMRGIADASFLLGLVYQVQNNFQLARESFLLAKTKCIDIRDQRGLANASFQLGQVEFSCHQYVEAQPLLLEAENIYGLLGDEEGRKRASLALCNSQIQLLANTRNPSSSGARDSNGRSLVGQDAQAAQVEHPTAQVDHETPADVPVTTAEGNSFELCPPPVRDMGDFVGWISMSPSFSNGGFCDVFYGMHKNGEPVALKRVRNPNNSDLIRVWMRL</sequence>
<dbReference type="AlphaFoldDB" id="A0A0C3KZW7"/>
<dbReference type="OrthoDB" id="5966500at2759"/>
<evidence type="ECO:0000256" key="1">
    <source>
        <dbReference type="SAM" id="MobiDB-lite"/>
    </source>
</evidence>
<accession>A0A0C3KZW7</accession>
<reference evidence="2 3" key="1">
    <citation type="submission" date="2014-04" db="EMBL/GenBank/DDBJ databases">
        <authorList>
            <consortium name="DOE Joint Genome Institute"/>
            <person name="Kuo A."/>
            <person name="Girlanda M."/>
            <person name="Perotto S."/>
            <person name="Kohler A."/>
            <person name="Nagy L.G."/>
            <person name="Floudas D."/>
            <person name="Copeland A."/>
            <person name="Barry K.W."/>
            <person name="Cichocki N."/>
            <person name="Veneault-Fourrey C."/>
            <person name="LaButti K."/>
            <person name="Lindquist E.A."/>
            <person name="Lipzen A."/>
            <person name="Lundell T."/>
            <person name="Morin E."/>
            <person name="Murat C."/>
            <person name="Sun H."/>
            <person name="Tunlid A."/>
            <person name="Henrissat B."/>
            <person name="Grigoriev I.V."/>
            <person name="Hibbett D.S."/>
            <person name="Martin F."/>
            <person name="Nordberg H.P."/>
            <person name="Cantor M.N."/>
            <person name="Hua S.X."/>
        </authorList>
    </citation>
    <scope>NUCLEOTIDE SEQUENCE [LARGE SCALE GENOMIC DNA]</scope>
    <source>
        <strain evidence="2 3">MUT 4182</strain>
    </source>
</reference>
<feature type="compositionally biased region" description="Polar residues" evidence="1">
    <location>
        <begin position="278"/>
        <end position="287"/>
    </location>
</feature>
<dbReference type="SUPFAM" id="SSF48452">
    <property type="entry name" value="TPR-like"/>
    <property type="match status" value="1"/>
</dbReference>
<gene>
    <name evidence="2" type="ORF">M407DRAFT_7536</name>
</gene>
<evidence type="ECO:0000313" key="2">
    <source>
        <dbReference type="EMBL" id="KIO26948.1"/>
    </source>
</evidence>
<dbReference type="Gene3D" id="1.25.40.10">
    <property type="entry name" value="Tetratricopeptide repeat domain"/>
    <property type="match status" value="1"/>
</dbReference>
<proteinExistence type="predicted"/>
<dbReference type="Proteomes" id="UP000054248">
    <property type="component" value="Unassembled WGS sequence"/>
</dbReference>
<organism evidence="2 3">
    <name type="scientific">Tulasnella calospora MUT 4182</name>
    <dbReference type="NCBI Taxonomy" id="1051891"/>
    <lineage>
        <taxon>Eukaryota</taxon>
        <taxon>Fungi</taxon>
        <taxon>Dikarya</taxon>
        <taxon>Basidiomycota</taxon>
        <taxon>Agaricomycotina</taxon>
        <taxon>Agaricomycetes</taxon>
        <taxon>Cantharellales</taxon>
        <taxon>Tulasnellaceae</taxon>
        <taxon>Tulasnella</taxon>
    </lineage>
</organism>
<reference evidence="3" key="2">
    <citation type="submission" date="2015-01" db="EMBL/GenBank/DDBJ databases">
        <title>Evolutionary Origins and Diversification of the Mycorrhizal Mutualists.</title>
        <authorList>
            <consortium name="DOE Joint Genome Institute"/>
            <consortium name="Mycorrhizal Genomics Consortium"/>
            <person name="Kohler A."/>
            <person name="Kuo A."/>
            <person name="Nagy L.G."/>
            <person name="Floudas D."/>
            <person name="Copeland A."/>
            <person name="Barry K.W."/>
            <person name="Cichocki N."/>
            <person name="Veneault-Fourrey C."/>
            <person name="LaButti K."/>
            <person name="Lindquist E.A."/>
            <person name="Lipzen A."/>
            <person name="Lundell T."/>
            <person name="Morin E."/>
            <person name="Murat C."/>
            <person name="Riley R."/>
            <person name="Ohm R."/>
            <person name="Sun H."/>
            <person name="Tunlid A."/>
            <person name="Henrissat B."/>
            <person name="Grigoriev I.V."/>
            <person name="Hibbett D.S."/>
            <person name="Martin F."/>
        </authorList>
    </citation>
    <scope>NUCLEOTIDE SEQUENCE [LARGE SCALE GENOMIC DNA]</scope>
    <source>
        <strain evidence="3">MUT 4182</strain>
    </source>
</reference>
<evidence type="ECO:0000313" key="3">
    <source>
        <dbReference type="Proteomes" id="UP000054248"/>
    </source>
</evidence>
<name>A0A0C3KZW7_9AGAM</name>
<dbReference type="EMBL" id="KN823016">
    <property type="protein sequence ID" value="KIO26948.1"/>
    <property type="molecule type" value="Genomic_DNA"/>
</dbReference>
<keyword evidence="3" id="KW-1185">Reference proteome</keyword>
<dbReference type="STRING" id="1051891.A0A0C3KZW7"/>
<protein>
    <submittedName>
        <fullName evidence="2">Uncharacterized protein</fullName>
    </submittedName>
</protein>
<dbReference type="HOGENOM" id="CLU_706350_0_0_1"/>
<dbReference type="InterPro" id="IPR011990">
    <property type="entry name" value="TPR-like_helical_dom_sf"/>
</dbReference>